<evidence type="ECO:0000256" key="3">
    <source>
        <dbReference type="SAM" id="SignalP"/>
    </source>
</evidence>
<evidence type="ECO:0000313" key="4">
    <source>
        <dbReference type="EMBL" id="CAE0154453.1"/>
    </source>
</evidence>
<protein>
    <submittedName>
        <fullName evidence="4">Uncharacterized protein</fullName>
    </submittedName>
</protein>
<feature type="signal peptide" evidence="3">
    <location>
        <begin position="1"/>
        <end position="16"/>
    </location>
</feature>
<evidence type="ECO:0000256" key="1">
    <source>
        <dbReference type="SAM" id="MobiDB-lite"/>
    </source>
</evidence>
<feature type="region of interest" description="Disordered" evidence="1">
    <location>
        <begin position="58"/>
        <end position="93"/>
    </location>
</feature>
<feature type="transmembrane region" description="Helical" evidence="2">
    <location>
        <begin position="136"/>
        <end position="153"/>
    </location>
</feature>
<dbReference type="AlphaFoldDB" id="A0A7S3FM35"/>
<keyword evidence="2" id="KW-1133">Transmembrane helix</keyword>
<evidence type="ECO:0000256" key="2">
    <source>
        <dbReference type="SAM" id="Phobius"/>
    </source>
</evidence>
<keyword evidence="3" id="KW-0732">Signal</keyword>
<sequence>MHSLAIYTLLVSVSRAALLHGPTANLAHALTRTGAVHMKGDSGRSDLKAAFAARLKETTGTDAPRAAKRRTDANEQAEEKKKAPKNRPGARLDLANRPQNFFRGLAERDEKLADLRDRGFTDEQAELMSADDKRTFLIGFGLFAAILLGRFGFTQLDASIRDQAYQQAIQSSNTQLTRCLDDAFFIAERSLCYIKYPN</sequence>
<name>A0A7S3FM35_9EUKA</name>
<organism evidence="4">
    <name type="scientific">Haptolina ericina</name>
    <dbReference type="NCBI Taxonomy" id="156174"/>
    <lineage>
        <taxon>Eukaryota</taxon>
        <taxon>Haptista</taxon>
        <taxon>Haptophyta</taxon>
        <taxon>Prymnesiophyceae</taxon>
        <taxon>Prymnesiales</taxon>
        <taxon>Prymnesiaceae</taxon>
        <taxon>Haptolina</taxon>
    </lineage>
</organism>
<proteinExistence type="predicted"/>
<reference evidence="4" key="1">
    <citation type="submission" date="2021-01" db="EMBL/GenBank/DDBJ databases">
        <authorList>
            <person name="Corre E."/>
            <person name="Pelletier E."/>
            <person name="Niang G."/>
            <person name="Scheremetjew M."/>
            <person name="Finn R."/>
            <person name="Kale V."/>
            <person name="Holt S."/>
            <person name="Cochrane G."/>
            <person name="Meng A."/>
            <person name="Brown T."/>
            <person name="Cohen L."/>
        </authorList>
    </citation>
    <scope>NUCLEOTIDE SEQUENCE</scope>
    <source>
        <strain evidence="4">CCMP281</strain>
    </source>
</reference>
<keyword evidence="2" id="KW-0472">Membrane</keyword>
<feature type="chain" id="PRO_5030554783" evidence="3">
    <location>
        <begin position="17"/>
        <end position="198"/>
    </location>
</feature>
<feature type="compositionally biased region" description="Basic and acidic residues" evidence="1">
    <location>
        <begin position="69"/>
        <end position="81"/>
    </location>
</feature>
<accession>A0A7S3FM35</accession>
<dbReference type="EMBL" id="HBHX01073237">
    <property type="protein sequence ID" value="CAE0154453.1"/>
    <property type="molecule type" value="Transcribed_RNA"/>
</dbReference>
<gene>
    <name evidence="4" type="ORF">HERI1096_LOCUS40547</name>
</gene>
<keyword evidence="2" id="KW-0812">Transmembrane</keyword>